<feature type="binding site" evidence="11">
    <location>
        <position position="166"/>
    </location>
    <ligand>
        <name>ATP</name>
        <dbReference type="ChEBI" id="CHEBI:30616"/>
    </ligand>
</feature>
<sequence>MTHPDDVAEALLALRARTPLVHCITNYVTAGFTANVLLAAGASAAMVDNEDEAALFAGVADALLINLGTPQPTLRTSYLSAAKAAQEGTTPWVLDPIGAGGLPWRGAMAQELLAFHPTAIRGNASEIIGLHGLGTGGRGVDSSADPADAVESARGLLARADVVSASGAVDHVVSGEALVRVAGGTPLLTKVTGTGCSLGALMAAYLAVTPSPLTAAVAAHVHVAVAADIAAEQHSAPGSFAVAYLDALYSVTADDLRAGAKLL</sequence>
<accession>A0A917FPV5</accession>
<dbReference type="GO" id="GO:0009229">
    <property type="term" value="P:thiamine diphosphate biosynthetic process"/>
    <property type="evidence" value="ECO:0007669"/>
    <property type="project" value="UniProtKB-UniRule"/>
</dbReference>
<gene>
    <name evidence="11 12" type="primary">thiM</name>
    <name evidence="12" type="ORF">GCM10007304_10300</name>
</gene>
<keyword evidence="6 11" id="KW-0547">Nucleotide-binding</keyword>
<dbReference type="HAMAP" id="MF_00228">
    <property type="entry name" value="Thz_kinase"/>
    <property type="match status" value="1"/>
</dbReference>
<evidence type="ECO:0000256" key="5">
    <source>
        <dbReference type="ARBA" id="ARBA00022723"/>
    </source>
</evidence>
<evidence type="ECO:0000256" key="6">
    <source>
        <dbReference type="ARBA" id="ARBA00022741"/>
    </source>
</evidence>
<evidence type="ECO:0000313" key="13">
    <source>
        <dbReference type="Proteomes" id="UP000654257"/>
    </source>
</evidence>
<keyword evidence="8 11" id="KW-0067">ATP-binding</keyword>
<dbReference type="InterPro" id="IPR000417">
    <property type="entry name" value="Hyethyz_kinase"/>
</dbReference>
<dbReference type="EC" id="2.7.1.50" evidence="11"/>
<dbReference type="GO" id="GO:0000287">
    <property type="term" value="F:magnesium ion binding"/>
    <property type="evidence" value="ECO:0007669"/>
    <property type="project" value="UniProtKB-UniRule"/>
</dbReference>
<comment type="similarity">
    <text evidence="11">Belongs to the Thz kinase family.</text>
</comment>
<protein>
    <recommendedName>
        <fullName evidence="11">Hydroxyethylthiazole kinase</fullName>
        <ecNumber evidence="11">2.7.1.50</ecNumber>
    </recommendedName>
    <alternativeName>
        <fullName evidence="11">4-methyl-5-beta-hydroxyethylthiazole kinase</fullName>
        <shortName evidence="11">TH kinase</shortName>
        <shortName evidence="11">Thz kinase</shortName>
    </alternativeName>
</protein>
<evidence type="ECO:0000313" key="12">
    <source>
        <dbReference type="EMBL" id="GGF98244.1"/>
    </source>
</evidence>
<dbReference type="GO" id="GO:0004417">
    <property type="term" value="F:hydroxyethylthiazole kinase activity"/>
    <property type="evidence" value="ECO:0007669"/>
    <property type="project" value="UniProtKB-UniRule"/>
</dbReference>
<evidence type="ECO:0000256" key="11">
    <source>
        <dbReference type="HAMAP-Rule" id="MF_00228"/>
    </source>
</evidence>
<keyword evidence="9 11" id="KW-0460">Magnesium</keyword>
<keyword evidence="10 11" id="KW-0784">Thiamine biosynthesis</keyword>
<comment type="catalytic activity">
    <reaction evidence="1 11">
        <text>5-(2-hydroxyethyl)-4-methylthiazole + ATP = 4-methyl-5-(2-phosphooxyethyl)-thiazole + ADP + H(+)</text>
        <dbReference type="Rhea" id="RHEA:24212"/>
        <dbReference type="ChEBI" id="CHEBI:15378"/>
        <dbReference type="ChEBI" id="CHEBI:17957"/>
        <dbReference type="ChEBI" id="CHEBI:30616"/>
        <dbReference type="ChEBI" id="CHEBI:58296"/>
        <dbReference type="ChEBI" id="CHEBI:456216"/>
        <dbReference type="EC" id="2.7.1.50"/>
    </reaction>
</comment>
<evidence type="ECO:0000256" key="2">
    <source>
        <dbReference type="ARBA" id="ARBA00001946"/>
    </source>
</evidence>
<evidence type="ECO:0000256" key="8">
    <source>
        <dbReference type="ARBA" id="ARBA00022840"/>
    </source>
</evidence>
<keyword evidence="13" id="KW-1185">Reference proteome</keyword>
<keyword evidence="5 11" id="KW-0479">Metal-binding</keyword>
<dbReference type="RefSeq" id="WP_188543572.1">
    <property type="nucleotide sequence ID" value="NZ_BMCU01000001.1"/>
</dbReference>
<keyword evidence="7 11" id="KW-0418">Kinase</keyword>
<comment type="cofactor">
    <cofactor evidence="2 11">
        <name>Mg(2+)</name>
        <dbReference type="ChEBI" id="CHEBI:18420"/>
    </cofactor>
</comment>
<evidence type="ECO:0000256" key="9">
    <source>
        <dbReference type="ARBA" id="ARBA00022842"/>
    </source>
</evidence>
<dbReference type="GO" id="GO:0005524">
    <property type="term" value="F:ATP binding"/>
    <property type="evidence" value="ECO:0007669"/>
    <property type="project" value="UniProtKB-UniRule"/>
</dbReference>
<name>A0A917FPV5_9NOCA</name>
<comment type="pathway">
    <text evidence="3 11">Cofactor biosynthesis; thiamine diphosphate biosynthesis; 4-methyl-5-(2-phosphoethyl)-thiazole from 5-(2-hydroxyethyl)-4-methylthiazole: step 1/1.</text>
</comment>
<dbReference type="SUPFAM" id="SSF53613">
    <property type="entry name" value="Ribokinase-like"/>
    <property type="match status" value="1"/>
</dbReference>
<feature type="binding site" evidence="11">
    <location>
        <position position="46"/>
    </location>
    <ligand>
        <name>substrate</name>
    </ligand>
</feature>
<evidence type="ECO:0000256" key="7">
    <source>
        <dbReference type="ARBA" id="ARBA00022777"/>
    </source>
</evidence>
<dbReference type="Pfam" id="PF02110">
    <property type="entry name" value="HK"/>
    <property type="match status" value="1"/>
</dbReference>
<dbReference type="InterPro" id="IPR029056">
    <property type="entry name" value="Ribokinase-like"/>
</dbReference>
<feature type="binding site" evidence="11">
    <location>
        <position position="121"/>
    </location>
    <ligand>
        <name>ATP</name>
        <dbReference type="ChEBI" id="CHEBI:30616"/>
    </ligand>
</feature>
<keyword evidence="4 11" id="KW-0808">Transferase</keyword>
<evidence type="ECO:0000256" key="4">
    <source>
        <dbReference type="ARBA" id="ARBA00022679"/>
    </source>
</evidence>
<dbReference type="CDD" id="cd01170">
    <property type="entry name" value="THZ_kinase"/>
    <property type="match status" value="1"/>
</dbReference>
<dbReference type="Proteomes" id="UP000654257">
    <property type="component" value="Unassembled WGS sequence"/>
</dbReference>
<proteinExistence type="inferred from homology"/>
<comment type="function">
    <text evidence="11">Catalyzes the phosphorylation of the hydroxyl group of 4-methyl-5-beta-hydroxyethylthiazole (THZ).</text>
</comment>
<reference evidence="12" key="1">
    <citation type="journal article" date="2014" name="Int. J. Syst. Evol. Microbiol.">
        <title>Complete genome sequence of Corynebacterium casei LMG S-19264T (=DSM 44701T), isolated from a smear-ripened cheese.</title>
        <authorList>
            <consortium name="US DOE Joint Genome Institute (JGI-PGF)"/>
            <person name="Walter F."/>
            <person name="Albersmeier A."/>
            <person name="Kalinowski J."/>
            <person name="Ruckert C."/>
        </authorList>
    </citation>
    <scope>NUCLEOTIDE SEQUENCE</scope>
    <source>
        <strain evidence="12">CCM 7905</strain>
    </source>
</reference>
<organism evidence="12 13">
    <name type="scientific">Rhodococcoides trifolii</name>
    <dbReference type="NCBI Taxonomy" id="908250"/>
    <lineage>
        <taxon>Bacteria</taxon>
        <taxon>Bacillati</taxon>
        <taxon>Actinomycetota</taxon>
        <taxon>Actinomycetes</taxon>
        <taxon>Mycobacteriales</taxon>
        <taxon>Nocardiaceae</taxon>
        <taxon>Rhodococcoides</taxon>
    </lineage>
</organism>
<evidence type="ECO:0000256" key="1">
    <source>
        <dbReference type="ARBA" id="ARBA00001771"/>
    </source>
</evidence>
<reference evidence="12" key="2">
    <citation type="submission" date="2020-09" db="EMBL/GenBank/DDBJ databases">
        <authorList>
            <person name="Sun Q."/>
            <person name="Sedlacek I."/>
        </authorList>
    </citation>
    <scope>NUCLEOTIDE SEQUENCE</scope>
    <source>
        <strain evidence="12">CCM 7905</strain>
    </source>
</reference>
<evidence type="ECO:0000256" key="10">
    <source>
        <dbReference type="ARBA" id="ARBA00022977"/>
    </source>
</evidence>
<dbReference type="PIRSF" id="PIRSF000513">
    <property type="entry name" value="Thz_kinase"/>
    <property type="match status" value="1"/>
</dbReference>
<dbReference type="GO" id="GO:0009228">
    <property type="term" value="P:thiamine biosynthetic process"/>
    <property type="evidence" value="ECO:0007669"/>
    <property type="project" value="UniProtKB-KW"/>
</dbReference>
<dbReference type="Gene3D" id="3.40.1190.20">
    <property type="match status" value="1"/>
</dbReference>
<dbReference type="EMBL" id="BMCU01000001">
    <property type="protein sequence ID" value="GGF98244.1"/>
    <property type="molecule type" value="Genomic_DNA"/>
</dbReference>
<feature type="binding site" evidence="11">
    <location>
        <position position="193"/>
    </location>
    <ligand>
        <name>substrate</name>
    </ligand>
</feature>
<dbReference type="AlphaFoldDB" id="A0A917FPV5"/>
<evidence type="ECO:0000256" key="3">
    <source>
        <dbReference type="ARBA" id="ARBA00004868"/>
    </source>
</evidence>
<dbReference type="NCBIfam" id="NF006830">
    <property type="entry name" value="PRK09355.1"/>
    <property type="match status" value="1"/>
</dbReference>
<dbReference type="PRINTS" id="PR01099">
    <property type="entry name" value="HYETHTZKNASE"/>
</dbReference>
<comment type="caution">
    <text evidence="12">The sequence shown here is derived from an EMBL/GenBank/DDBJ whole genome shotgun (WGS) entry which is preliminary data.</text>
</comment>